<dbReference type="PANTHER" id="PTHR46796">
    <property type="entry name" value="HTH-TYPE TRANSCRIPTIONAL ACTIVATOR RHAS-RELATED"/>
    <property type="match status" value="1"/>
</dbReference>
<feature type="domain" description="HTH araC/xylS-type" evidence="4">
    <location>
        <begin position="20"/>
        <end position="118"/>
    </location>
</feature>
<sequence>MCMALNAAAAQYLRELVQLRAIRDRIDREYALPLDVEALARDAQLSGGQLGHRFELAYGVSPYSYLMARRIERAVELLRCGDLEVDEVRAAIGCSSQRSFEIRFTELVGVSPGVYRTCPPRAGELGRQVRTGRIQQHIVHG</sequence>
<evidence type="ECO:0000256" key="2">
    <source>
        <dbReference type="ARBA" id="ARBA00023125"/>
    </source>
</evidence>
<accession>A0A370I374</accession>
<keyword evidence="1" id="KW-0805">Transcription regulation</keyword>
<dbReference type="InterPro" id="IPR050204">
    <property type="entry name" value="AraC_XylS_family_regulators"/>
</dbReference>
<name>A0A370I374_9NOCA</name>
<evidence type="ECO:0000313" key="5">
    <source>
        <dbReference type="EMBL" id="RDI64591.1"/>
    </source>
</evidence>
<dbReference type="PROSITE" id="PS01124">
    <property type="entry name" value="HTH_ARAC_FAMILY_2"/>
    <property type="match status" value="1"/>
</dbReference>
<dbReference type="GO" id="GO:0043565">
    <property type="term" value="F:sequence-specific DNA binding"/>
    <property type="evidence" value="ECO:0007669"/>
    <property type="project" value="InterPro"/>
</dbReference>
<dbReference type="EMBL" id="QQBC01000008">
    <property type="protein sequence ID" value="RDI64591.1"/>
    <property type="molecule type" value="Genomic_DNA"/>
</dbReference>
<evidence type="ECO:0000313" key="6">
    <source>
        <dbReference type="Proteomes" id="UP000254869"/>
    </source>
</evidence>
<dbReference type="SUPFAM" id="SSF46689">
    <property type="entry name" value="Homeodomain-like"/>
    <property type="match status" value="1"/>
</dbReference>
<gene>
    <name evidence="5" type="ORF">DFR76_108424</name>
</gene>
<dbReference type="GO" id="GO:0003700">
    <property type="term" value="F:DNA-binding transcription factor activity"/>
    <property type="evidence" value="ECO:0007669"/>
    <property type="project" value="InterPro"/>
</dbReference>
<dbReference type="Gene3D" id="1.10.10.60">
    <property type="entry name" value="Homeodomain-like"/>
    <property type="match status" value="2"/>
</dbReference>
<organism evidence="5 6">
    <name type="scientific">Nocardia pseudobrasiliensis</name>
    <dbReference type="NCBI Taxonomy" id="45979"/>
    <lineage>
        <taxon>Bacteria</taxon>
        <taxon>Bacillati</taxon>
        <taxon>Actinomycetota</taxon>
        <taxon>Actinomycetes</taxon>
        <taxon>Mycobacteriales</taxon>
        <taxon>Nocardiaceae</taxon>
        <taxon>Nocardia</taxon>
    </lineage>
</organism>
<proteinExistence type="predicted"/>
<dbReference type="InterPro" id="IPR009057">
    <property type="entry name" value="Homeodomain-like_sf"/>
</dbReference>
<evidence type="ECO:0000256" key="3">
    <source>
        <dbReference type="ARBA" id="ARBA00023163"/>
    </source>
</evidence>
<evidence type="ECO:0000256" key="1">
    <source>
        <dbReference type="ARBA" id="ARBA00023015"/>
    </source>
</evidence>
<dbReference type="Pfam" id="PF12833">
    <property type="entry name" value="HTH_18"/>
    <property type="match status" value="1"/>
</dbReference>
<keyword evidence="2 5" id="KW-0238">DNA-binding</keyword>
<reference evidence="5 6" key="1">
    <citation type="submission" date="2018-07" db="EMBL/GenBank/DDBJ databases">
        <title>Genomic Encyclopedia of Type Strains, Phase IV (KMG-IV): sequencing the most valuable type-strain genomes for metagenomic binning, comparative biology and taxonomic classification.</title>
        <authorList>
            <person name="Goeker M."/>
        </authorList>
    </citation>
    <scope>NUCLEOTIDE SEQUENCE [LARGE SCALE GENOMIC DNA]</scope>
    <source>
        <strain evidence="5 6">DSM 44290</strain>
    </source>
</reference>
<dbReference type="SMART" id="SM00342">
    <property type="entry name" value="HTH_ARAC"/>
    <property type="match status" value="1"/>
</dbReference>
<comment type="caution">
    <text evidence="5">The sequence shown here is derived from an EMBL/GenBank/DDBJ whole genome shotgun (WGS) entry which is preliminary data.</text>
</comment>
<protein>
    <submittedName>
        <fullName evidence="5">AraC-like DNA-binding protein</fullName>
    </submittedName>
</protein>
<dbReference type="Proteomes" id="UP000254869">
    <property type="component" value="Unassembled WGS sequence"/>
</dbReference>
<keyword evidence="3" id="KW-0804">Transcription</keyword>
<evidence type="ECO:0000259" key="4">
    <source>
        <dbReference type="PROSITE" id="PS01124"/>
    </source>
</evidence>
<dbReference type="STRING" id="1210086.GCA_001613105_05591"/>
<dbReference type="AlphaFoldDB" id="A0A370I374"/>
<keyword evidence="6" id="KW-1185">Reference proteome</keyword>
<dbReference type="InterPro" id="IPR018060">
    <property type="entry name" value="HTH_AraC"/>
</dbReference>